<evidence type="ECO:0000256" key="3">
    <source>
        <dbReference type="HAMAP-Rule" id="MF_02225"/>
    </source>
</evidence>
<dbReference type="OrthoDB" id="9802554at2"/>
<comment type="caution">
    <text evidence="7">The sequence shown here is derived from an EMBL/GenBank/DDBJ whole genome shotgun (WGS) entry which is preliminary data.</text>
</comment>
<dbReference type="PATRIC" id="fig|52689.4.peg.3918"/>
<dbReference type="InterPro" id="IPR005252">
    <property type="entry name" value="CoaBC"/>
</dbReference>
<dbReference type="NCBIfam" id="TIGR00521">
    <property type="entry name" value="coaBC_dfp"/>
    <property type="match status" value="1"/>
</dbReference>
<evidence type="ECO:0000313" key="7">
    <source>
        <dbReference type="EMBL" id="KNZ43017.1"/>
    </source>
</evidence>
<feature type="binding site" evidence="3">
    <location>
        <position position="291"/>
    </location>
    <ligand>
        <name>CTP</name>
        <dbReference type="ChEBI" id="CHEBI:37563"/>
    </ligand>
</feature>
<comment type="pathway">
    <text evidence="3 4">Cofactor biosynthesis; coenzyme A biosynthesis; CoA from (R)-pantothenate: step 2/5.</text>
</comment>
<keyword evidence="8" id="KW-1185">Reference proteome</keyword>
<dbReference type="GO" id="GO:0004632">
    <property type="term" value="F:phosphopantothenate--cysteine ligase activity"/>
    <property type="evidence" value="ECO:0007669"/>
    <property type="project" value="UniProtKB-UniRule"/>
</dbReference>
<dbReference type="GO" id="GO:0015937">
    <property type="term" value="P:coenzyme A biosynthetic process"/>
    <property type="evidence" value="ECO:0007669"/>
    <property type="project" value="UniProtKB-UniRule"/>
</dbReference>
<feature type="active site" description="Proton donor" evidence="3">
    <location>
        <position position="160"/>
    </location>
</feature>
<evidence type="ECO:0000259" key="5">
    <source>
        <dbReference type="Pfam" id="PF02441"/>
    </source>
</evidence>
<organism evidence="7 8">
    <name type="scientific">Acetobacterium bakii</name>
    <dbReference type="NCBI Taxonomy" id="52689"/>
    <lineage>
        <taxon>Bacteria</taxon>
        <taxon>Bacillati</taxon>
        <taxon>Bacillota</taxon>
        <taxon>Clostridia</taxon>
        <taxon>Eubacteriales</taxon>
        <taxon>Eubacteriaceae</taxon>
        <taxon>Acetobacterium</taxon>
    </lineage>
</organism>
<dbReference type="InterPro" id="IPR003382">
    <property type="entry name" value="Flavoprotein"/>
</dbReference>
<accession>A0A0L6U3W0</accession>
<feature type="domain" description="DNA/pantothenate metabolism flavoprotein C-terminal" evidence="6">
    <location>
        <begin position="188"/>
        <end position="397"/>
    </location>
</feature>
<dbReference type="Gene3D" id="3.40.50.10300">
    <property type="entry name" value="CoaB-like"/>
    <property type="match status" value="1"/>
</dbReference>
<feature type="binding site" evidence="3">
    <location>
        <position position="344"/>
    </location>
    <ligand>
        <name>CTP</name>
        <dbReference type="ChEBI" id="CHEBI:37563"/>
    </ligand>
</feature>
<comment type="catalytic activity">
    <reaction evidence="3 4">
        <text>N-[(R)-4-phosphopantothenoyl]-L-cysteine + H(+) = (R)-4'-phosphopantetheine + CO2</text>
        <dbReference type="Rhea" id="RHEA:16793"/>
        <dbReference type="ChEBI" id="CHEBI:15378"/>
        <dbReference type="ChEBI" id="CHEBI:16526"/>
        <dbReference type="ChEBI" id="CHEBI:59458"/>
        <dbReference type="ChEBI" id="CHEBI:61723"/>
        <dbReference type="EC" id="4.1.1.36"/>
    </reaction>
</comment>
<dbReference type="SUPFAM" id="SSF102645">
    <property type="entry name" value="CoaB-like"/>
    <property type="match status" value="1"/>
</dbReference>
<comment type="cofactor">
    <cofactor evidence="3">
        <name>FMN</name>
        <dbReference type="ChEBI" id="CHEBI:58210"/>
    </cofactor>
    <text evidence="3">Binds 1 FMN per subunit.</text>
</comment>
<evidence type="ECO:0000259" key="6">
    <source>
        <dbReference type="Pfam" id="PF04127"/>
    </source>
</evidence>
<comment type="pathway">
    <text evidence="3 4">Cofactor biosynthesis; coenzyme A biosynthesis; CoA from (R)-pantothenate: step 3/5.</text>
</comment>
<dbReference type="RefSeq" id="WP_050739198.1">
    <property type="nucleotide sequence ID" value="NZ_LGYO01000008.1"/>
</dbReference>
<keyword evidence="2 3" id="KW-0456">Lyase</keyword>
<reference evidence="8" key="1">
    <citation type="submission" date="2015-07" db="EMBL/GenBank/DDBJ databases">
        <title>Draft genome sequence of Acetobacterium bakii DSM 8293, a potential psychrophilic chemical producer through syngas fermentation.</title>
        <authorList>
            <person name="Song Y."/>
            <person name="Hwang S."/>
            <person name="Cho B.-K."/>
        </authorList>
    </citation>
    <scope>NUCLEOTIDE SEQUENCE [LARGE SCALE GENOMIC DNA]</scope>
    <source>
        <strain evidence="8">DSM 8239</strain>
    </source>
</reference>
<feature type="region of interest" description="Phosphopantothenate--cysteine ligase" evidence="3">
    <location>
        <begin position="193"/>
        <end position="399"/>
    </location>
</feature>
<evidence type="ECO:0000313" key="8">
    <source>
        <dbReference type="Proteomes" id="UP000036873"/>
    </source>
</evidence>
<keyword evidence="1 3" id="KW-0210">Decarboxylase</keyword>
<evidence type="ECO:0000256" key="2">
    <source>
        <dbReference type="ARBA" id="ARBA00023239"/>
    </source>
</evidence>
<sequence length="399" mass="43202">MKNLLKNKTVVLGVTGSIAAYKMANVASGLSKLGCDIHVIMTKNAREFISPLVFETLTGNKTIVDTFDRNINYSVAHVALSKKANLFLVAPASANIIGKIAGGIADDMLTTTIMACRCPKLIAPAMNTAMYENPIVQDNLKKLKGFGYKIIDPATGILACKDMGIGKLPEETLLIDHIVRELAYPKDLDGKKILVTAGPTGESIDPVRYITNRSSGKMGYALANAAMLRGAEVTLITGKTALTPPPFVTVIPVFSASEMCAAVMDHFENTDIVIKAAAVADFKPKDVSTEKIKKTNEHREILLSPTIDILKTLGEKKRPDQFLCGFSMETQNMVENTISKLHKKNVNMMVANNLKETGSGFNTSTNRVTIITPEKTEALPLLSKNAVAHRVIDAILEEL</sequence>
<keyword evidence="3" id="KW-0511">Multifunctional enzyme</keyword>
<comment type="caution">
    <text evidence="3">Lacks conserved residue(s) required for the propagation of feature annotation.</text>
</comment>
<dbReference type="GO" id="GO:0071513">
    <property type="term" value="C:phosphopantothenoylcysteine decarboxylase complex"/>
    <property type="evidence" value="ECO:0007669"/>
    <property type="project" value="TreeGrafter"/>
</dbReference>
<keyword evidence="3" id="KW-0479">Metal-binding</keyword>
<dbReference type="Proteomes" id="UP000036873">
    <property type="component" value="Unassembled WGS sequence"/>
</dbReference>
<dbReference type="EC" id="4.1.1.36" evidence="3"/>
<dbReference type="PANTHER" id="PTHR14359:SF6">
    <property type="entry name" value="PHOSPHOPANTOTHENOYLCYSTEINE DECARBOXYLASE"/>
    <property type="match status" value="1"/>
</dbReference>
<dbReference type="Pfam" id="PF02441">
    <property type="entry name" value="Flavoprotein"/>
    <property type="match status" value="1"/>
</dbReference>
<keyword evidence="3 4" id="KW-0285">Flavoprotein</keyword>
<dbReference type="STRING" id="52689.AKG39_04335"/>
<comment type="catalytic activity">
    <reaction evidence="3 4">
        <text>(R)-4'-phosphopantothenate + L-cysteine + CTP = N-[(R)-4-phosphopantothenoyl]-L-cysteine + CMP + diphosphate + H(+)</text>
        <dbReference type="Rhea" id="RHEA:19397"/>
        <dbReference type="ChEBI" id="CHEBI:10986"/>
        <dbReference type="ChEBI" id="CHEBI:15378"/>
        <dbReference type="ChEBI" id="CHEBI:33019"/>
        <dbReference type="ChEBI" id="CHEBI:35235"/>
        <dbReference type="ChEBI" id="CHEBI:37563"/>
        <dbReference type="ChEBI" id="CHEBI:59458"/>
        <dbReference type="ChEBI" id="CHEBI:60377"/>
        <dbReference type="EC" id="6.3.2.5"/>
    </reaction>
</comment>
<evidence type="ECO:0000256" key="1">
    <source>
        <dbReference type="ARBA" id="ARBA00022793"/>
    </source>
</evidence>
<keyword evidence="3 4" id="KW-0436">Ligase</keyword>
<dbReference type="AlphaFoldDB" id="A0A0L6U3W0"/>
<comment type="similarity">
    <text evidence="3 4">In the C-terminal section; belongs to the PPC synthetase family.</text>
</comment>
<dbReference type="InterPro" id="IPR036551">
    <property type="entry name" value="Flavin_trans-like"/>
</dbReference>
<feature type="domain" description="Flavoprotein" evidence="5">
    <location>
        <begin position="8"/>
        <end position="170"/>
    </location>
</feature>
<dbReference type="Pfam" id="PF04127">
    <property type="entry name" value="DFP"/>
    <property type="match status" value="1"/>
</dbReference>
<dbReference type="InterPro" id="IPR035929">
    <property type="entry name" value="CoaB-like_sf"/>
</dbReference>
<feature type="region of interest" description="Phosphopantothenoylcysteine decarboxylase" evidence="3">
    <location>
        <begin position="1"/>
        <end position="192"/>
    </location>
</feature>
<comment type="function">
    <text evidence="4">Catalyzes two steps in the biosynthesis of coenzyme A. In the first step cysteine is conjugated to 4'-phosphopantothenate to form 4-phosphopantothenoylcysteine, in the latter compound is decarboxylated to form 4'-phosphopantotheine.</text>
</comment>
<keyword evidence="3 4" id="KW-0288">FMN</keyword>
<gene>
    <name evidence="3" type="primary">coaBC</name>
    <name evidence="7" type="ORF">AKG39_04335</name>
</gene>
<protein>
    <recommendedName>
        <fullName evidence="3">Coenzyme A biosynthesis bifunctional protein CoaBC</fullName>
    </recommendedName>
    <alternativeName>
        <fullName evidence="3">DNA/pantothenate metabolism flavoprotein</fullName>
    </alternativeName>
    <alternativeName>
        <fullName evidence="3">Phosphopantothenoylcysteine synthetase/decarboxylase</fullName>
        <shortName evidence="3">PPCS-PPCDC</shortName>
    </alternativeName>
    <domain>
        <recommendedName>
            <fullName evidence="3">Phosphopantothenoylcysteine decarboxylase</fullName>
            <shortName evidence="3">PPC decarboxylase</shortName>
            <shortName evidence="3">PPC-DC</shortName>
            <ecNumber evidence="3">4.1.1.36</ecNumber>
        </recommendedName>
        <alternativeName>
            <fullName evidence="3">CoaC</fullName>
        </alternativeName>
    </domain>
    <domain>
        <recommendedName>
            <fullName evidence="3">Phosphopantothenate--cysteine ligase</fullName>
            <ecNumber evidence="3">6.3.2.5</ecNumber>
        </recommendedName>
        <alternativeName>
            <fullName evidence="3">CoaB</fullName>
        </alternativeName>
        <alternativeName>
            <fullName evidence="3">Phosphopantothenoylcysteine synthetase</fullName>
            <shortName evidence="3">PPC synthetase</shortName>
            <shortName evidence="3">PPC-S</shortName>
        </alternativeName>
    </domain>
</protein>
<feature type="binding site" evidence="3">
    <location>
        <position position="340"/>
    </location>
    <ligand>
        <name>CTP</name>
        <dbReference type="ChEBI" id="CHEBI:37563"/>
    </ligand>
</feature>
<dbReference type="UniPathway" id="UPA00241">
    <property type="reaction ID" value="UER00353"/>
</dbReference>
<dbReference type="EC" id="6.3.2.5" evidence="3"/>
<dbReference type="GO" id="GO:0004633">
    <property type="term" value="F:phosphopantothenoylcysteine decarboxylase activity"/>
    <property type="evidence" value="ECO:0007669"/>
    <property type="project" value="UniProtKB-UniRule"/>
</dbReference>
<dbReference type="SUPFAM" id="SSF52507">
    <property type="entry name" value="Homo-oligomeric flavin-containing Cys decarboxylases, HFCD"/>
    <property type="match status" value="1"/>
</dbReference>
<dbReference type="Gene3D" id="3.40.50.1950">
    <property type="entry name" value="Flavin prenyltransferase-like"/>
    <property type="match status" value="1"/>
</dbReference>
<proteinExistence type="inferred from homology"/>
<keyword evidence="3" id="KW-0460">Magnesium</keyword>
<dbReference type="InterPro" id="IPR007085">
    <property type="entry name" value="DNA/pantothenate-metab_flavo_C"/>
</dbReference>
<dbReference type="GO" id="GO:0010181">
    <property type="term" value="F:FMN binding"/>
    <property type="evidence" value="ECO:0007669"/>
    <property type="project" value="UniProtKB-UniRule"/>
</dbReference>
<dbReference type="PANTHER" id="PTHR14359">
    <property type="entry name" value="HOMO-OLIGOMERIC FLAVIN CONTAINING CYS DECARBOXYLASE FAMILY"/>
    <property type="match status" value="1"/>
</dbReference>
<dbReference type="HAMAP" id="MF_02225">
    <property type="entry name" value="CoaBC"/>
    <property type="match status" value="1"/>
</dbReference>
<dbReference type="EMBL" id="LGYO01000008">
    <property type="protein sequence ID" value="KNZ43017.1"/>
    <property type="molecule type" value="Genomic_DNA"/>
</dbReference>
<comment type="similarity">
    <text evidence="3 4">In the N-terminal section; belongs to the HFCD (homo-oligomeric flavin containing Cys decarboxylase) superfamily.</text>
</comment>
<comment type="cofactor">
    <cofactor evidence="3">
        <name>Mg(2+)</name>
        <dbReference type="ChEBI" id="CHEBI:18420"/>
    </cofactor>
</comment>
<feature type="binding site" evidence="3">
    <location>
        <position position="326"/>
    </location>
    <ligand>
        <name>CTP</name>
        <dbReference type="ChEBI" id="CHEBI:37563"/>
    </ligand>
</feature>
<feature type="binding site" evidence="3">
    <location>
        <position position="281"/>
    </location>
    <ligand>
        <name>CTP</name>
        <dbReference type="ChEBI" id="CHEBI:37563"/>
    </ligand>
</feature>
<dbReference type="GO" id="GO:0046872">
    <property type="term" value="F:metal ion binding"/>
    <property type="evidence" value="ECO:0007669"/>
    <property type="project" value="UniProtKB-KW"/>
</dbReference>
<evidence type="ECO:0000256" key="4">
    <source>
        <dbReference type="RuleBase" id="RU364078"/>
    </source>
</evidence>
<name>A0A0L6U3W0_9FIRM</name>
<dbReference type="GO" id="GO:0015941">
    <property type="term" value="P:pantothenate catabolic process"/>
    <property type="evidence" value="ECO:0007669"/>
    <property type="project" value="InterPro"/>
</dbReference>
<comment type="function">
    <text evidence="3">Catalyzes two sequential steps in the biosynthesis of coenzyme A. In the first step cysteine is conjugated to 4'-phosphopantothenate to form 4-phosphopantothenoylcysteine. In the second step the latter compound is decarboxylated to form 4'-phosphopantotheine.</text>
</comment>